<dbReference type="Gene3D" id="3.90.220.20">
    <property type="entry name" value="DNA methylase specificity domains"/>
    <property type="match status" value="1"/>
</dbReference>
<dbReference type="RefSeq" id="WP_080691396.1">
    <property type="nucleotide sequence ID" value="NZ_JEOB01000004.1"/>
</dbReference>
<evidence type="ECO:0000313" key="5">
    <source>
        <dbReference type="EMBL" id="EXM37534.1"/>
    </source>
</evidence>
<sequence>MTYTWEQRKFSDFTFPAGERNKDDLDLEPFAITNNQGFIAQSEAHDDFGYMKDVDRKMYIVVKPNSFAYNPARINVGSLGYYEGAENVIVSSLYEVFQTAEYVDDKFLKHWFKTKAFQDWIERLQEGSVRLYFYYDKLCECIMSMPSVEEQRKIGAYLDKIDNLITLHQRKLKSAKCR</sequence>
<dbReference type="InterPro" id="IPR052021">
    <property type="entry name" value="Type-I_RS_S_subunit"/>
</dbReference>
<reference evidence="5 6" key="1">
    <citation type="submission" date="2013-06" db="EMBL/GenBank/DDBJ databases">
        <title>Rumen cellulosomics: divergent fiber-degrading strategies revealed by comparative genome-wide analysis of six Ruminococcal strains.</title>
        <authorList>
            <person name="Dassa B."/>
            <person name="Borovok I."/>
            <person name="Lamed R."/>
            <person name="Flint H."/>
            <person name="Yeoman C.J."/>
            <person name="White B."/>
            <person name="Bayer E.A."/>
        </authorList>
    </citation>
    <scope>NUCLEOTIDE SEQUENCE [LARGE SCALE GENOMIC DNA]</scope>
    <source>
        <strain evidence="5 6">SY3</strain>
    </source>
</reference>
<dbReference type="Pfam" id="PF01420">
    <property type="entry name" value="Methylase_S"/>
    <property type="match status" value="1"/>
</dbReference>
<dbReference type="GO" id="GO:0009307">
    <property type="term" value="P:DNA restriction-modification system"/>
    <property type="evidence" value="ECO:0007669"/>
    <property type="project" value="UniProtKB-KW"/>
</dbReference>
<dbReference type="InterPro" id="IPR000055">
    <property type="entry name" value="Restrct_endonuc_typeI_TRD"/>
</dbReference>
<dbReference type="InterPro" id="IPR044946">
    <property type="entry name" value="Restrct_endonuc_typeI_TRD_sf"/>
</dbReference>
<dbReference type="Proteomes" id="UP000021369">
    <property type="component" value="Unassembled WGS sequence"/>
</dbReference>
<protein>
    <submittedName>
        <fullName evidence="5">Restriction endonuclease</fullName>
    </submittedName>
</protein>
<evidence type="ECO:0000313" key="6">
    <source>
        <dbReference type="Proteomes" id="UP000021369"/>
    </source>
</evidence>
<dbReference type="GO" id="GO:0003677">
    <property type="term" value="F:DNA binding"/>
    <property type="evidence" value="ECO:0007669"/>
    <property type="project" value="UniProtKB-KW"/>
</dbReference>
<keyword evidence="5" id="KW-0378">Hydrolase</keyword>
<keyword evidence="2" id="KW-0680">Restriction system</keyword>
<dbReference type="SUPFAM" id="SSF116734">
    <property type="entry name" value="DNA methylase specificity domain"/>
    <property type="match status" value="1"/>
</dbReference>
<dbReference type="GO" id="GO:0004519">
    <property type="term" value="F:endonuclease activity"/>
    <property type="evidence" value="ECO:0007669"/>
    <property type="project" value="UniProtKB-KW"/>
</dbReference>
<evidence type="ECO:0000256" key="3">
    <source>
        <dbReference type="ARBA" id="ARBA00023125"/>
    </source>
</evidence>
<dbReference type="EMBL" id="JEOB01000004">
    <property type="protein sequence ID" value="EXM37534.1"/>
    <property type="molecule type" value="Genomic_DNA"/>
</dbReference>
<accession>A0A011UAC6</accession>
<name>A0A011UAC6_RUMAL</name>
<dbReference type="PANTHER" id="PTHR30408">
    <property type="entry name" value="TYPE-1 RESTRICTION ENZYME ECOKI SPECIFICITY PROTEIN"/>
    <property type="match status" value="1"/>
</dbReference>
<feature type="domain" description="Type I restriction modification DNA specificity" evidence="4">
    <location>
        <begin position="74"/>
        <end position="173"/>
    </location>
</feature>
<keyword evidence="3" id="KW-0238">DNA-binding</keyword>
<proteinExistence type="inferred from homology"/>
<dbReference type="AlphaFoldDB" id="A0A011UAC6"/>
<keyword evidence="5" id="KW-0255">Endonuclease</keyword>
<dbReference type="OrthoDB" id="9811611at2"/>
<keyword evidence="5" id="KW-0540">Nuclease</keyword>
<organism evidence="5 6">
    <name type="scientific">Ruminococcus albus SY3</name>
    <dbReference type="NCBI Taxonomy" id="1341156"/>
    <lineage>
        <taxon>Bacteria</taxon>
        <taxon>Bacillati</taxon>
        <taxon>Bacillota</taxon>
        <taxon>Clostridia</taxon>
        <taxon>Eubacteriales</taxon>
        <taxon>Oscillospiraceae</taxon>
        <taxon>Ruminococcus</taxon>
    </lineage>
</organism>
<comment type="similarity">
    <text evidence="1">Belongs to the type-I restriction system S methylase family.</text>
</comment>
<comment type="caution">
    <text evidence="5">The sequence shown here is derived from an EMBL/GenBank/DDBJ whole genome shotgun (WGS) entry which is preliminary data.</text>
</comment>
<dbReference type="PANTHER" id="PTHR30408:SF12">
    <property type="entry name" value="TYPE I RESTRICTION ENZYME MJAVIII SPECIFICITY SUBUNIT"/>
    <property type="match status" value="1"/>
</dbReference>
<gene>
    <name evidence="5" type="ORF">RASY3_13325</name>
</gene>
<dbReference type="PATRIC" id="fig|1341156.4.peg.3688"/>
<evidence type="ECO:0000259" key="4">
    <source>
        <dbReference type="Pfam" id="PF01420"/>
    </source>
</evidence>
<evidence type="ECO:0000256" key="2">
    <source>
        <dbReference type="ARBA" id="ARBA00022747"/>
    </source>
</evidence>
<keyword evidence="6" id="KW-1185">Reference proteome</keyword>
<evidence type="ECO:0000256" key="1">
    <source>
        <dbReference type="ARBA" id="ARBA00010923"/>
    </source>
</evidence>